<dbReference type="AlphaFoldDB" id="A0A0D9W9Z2"/>
<dbReference type="Proteomes" id="UP000032180">
    <property type="component" value="Chromosome 4"/>
</dbReference>
<keyword evidence="2" id="KW-1185">Reference proteome</keyword>
<reference evidence="1 2" key="1">
    <citation type="submission" date="2012-08" db="EMBL/GenBank/DDBJ databases">
        <title>Oryza genome evolution.</title>
        <authorList>
            <person name="Wing R.A."/>
        </authorList>
    </citation>
    <scope>NUCLEOTIDE SEQUENCE</scope>
</reference>
<proteinExistence type="predicted"/>
<dbReference type="HOGENOM" id="CLU_2281506_0_0_1"/>
<protein>
    <submittedName>
        <fullName evidence="1">Uncharacterized protein</fullName>
    </submittedName>
</protein>
<organism evidence="1 2">
    <name type="scientific">Leersia perrieri</name>
    <dbReference type="NCBI Taxonomy" id="77586"/>
    <lineage>
        <taxon>Eukaryota</taxon>
        <taxon>Viridiplantae</taxon>
        <taxon>Streptophyta</taxon>
        <taxon>Embryophyta</taxon>
        <taxon>Tracheophyta</taxon>
        <taxon>Spermatophyta</taxon>
        <taxon>Magnoliopsida</taxon>
        <taxon>Liliopsida</taxon>
        <taxon>Poales</taxon>
        <taxon>Poaceae</taxon>
        <taxon>BOP clade</taxon>
        <taxon>Oryzoideae</taxon>
        <taxon>Oryzeae</taxon>
        <taxon>Oryzinae</taxon>
        <taxon>Leersia</taxon>
    </lineage>
</organism>
<name>A0A0D9W9Z2_9ORYZ</name>
<evidence type="ECO:0000313" key="1">
    <source>
        <dbReference type="EnsemblPlants" id="LPERR04G22050.1"/>
    </source>
</evidence>
<accession>A0A0D9W9Z2</accession>
<reference evidence="1" key="3">
    <citation type="submission" date="2015-04" db="UniProtKB">
        <authorList>
            <consortium name="EnsemblPlants"/>
        </authorList>
    </citation>
    <scope>IDENTIFICATION</scope>
</reference>
<sequence>MGLGGSTRSRALFGCSVAVGSWGRCRRRGGGRCVSAYEGRRPADKKKADVFAALDNRQQRIVPRDNALQAHLGREIEHTGRVGQSETCKNLSGNAIPGMVTK</sequence>
<reference evidence="2" key="2">
    <citation type="submission" date="2013-12" db="EMBL/GenBank/DDBJ databases">
        <authorList>
            <person name="Yu Y."/>
            <person name="Lee S."/>
            <person name="de Baynast K."/>
            <person name="Wissotski M."/>
            <person name="Liu L."/>
            <person name="Talag J."/>
            <person name="Goicoechea J."/>
            <person name="Angelova A."/>
            <person name="Jetty R."/>
            <person name="Kudrna D."/>
            <person name="Golser W."/>
            <person name="Rivera L."/>
            <person name="Zhang J."/>
            <person name="Wing R."/>
        </authorList>
    </citation>
    <scope>NUCLEOTIDE SEQUENCE</scope>
</reference>
<dbReference type="Gramene" id="LPERR04G22050.1">
    <property type="protein sequence ID" value="LPERR04G22050.1"/>
    <property type="gene ID" value="LPERR04G22050"/>
</dbReference>
<evidence type="ECO:0000313" key="2">
    <source>
        <dbReference type="Proteomes" id="UP000032180"/>
    </source>
</evidence>
<dbReference type="EnsemblPlants" id="LPERR04G22050.1">
    <property type="protein sequence ID" value="LPERR04G22050.1"/>
    <property type="gene ID" value="LPERR04G22050"/>
</dbReference>